<dbReference type="Pfam" id="PF25019">
    <property type="entry name" value="LRR_R13L1-DRL21"/>
    <property type="match status" value="1"/>
</dbReference>
<gene>
    <name evidence="4" type="ORF">CRG98_018949</name>
</gene>
<evidence type="ECO:0000313" key="4">
    <source>
        <dbReference type="EMBL" id="PKI60658.1"/>
    </source>
</evidence>
<dbReference type="PANTHER" id="PTHR46652:SF3">
    <property type="entry name" value="LEUCINE-RICH REPEAT-CONTAINING PROTEIN 9"/>
    <property type="match status" value="1"/>
</dbReference>
<name>A0A2I0JWF5_PUNGR</name>
<dbReference type="Gene3D" id="3.80.10.10">
    <property type="entry name" value="Ribonuclease Inhibitor"/>
    <property type="match status" value="4"/>
</dbReference>
<protein>
    <recommendedName>
        <fullName evidence="3">R13L1/DRL21-like LRR repeat region domain-containing protein</fullName>
    </recommendedName>
</protein>
<dbReference type="Proteomes" id="UP000233551">
    <property type="component" value="Unassembled WGS sequence"/>
</dbReference>
<dbReference type="InterPro" id="IPR056789">
    <property type="entry name" value="LRR_R13L1-DRL21"/>
</dbReference>
<feature type="domain" description="R13L1/DRL21-like LRR repeat region" evidence="3">
    <location>
        <begin position="695"/>
        <end position="765"/>
    </location>
</feature>
<dbReference type="AlphaFoldDB" id="A0A2I0JWF5"/>
<evidence type="ECO:0000256" key="2">
    <source>
        <dbReference type="ARBA" id="ARBA00022737"/>
    </source>
</evidence>
<dbReference type="InterPro" id="IPR001611">
    <property type="entry name" value="Leu-rich_rpt"/>
</dbReference>
<comment type="caution">
    <text evidence="4">The sequence shown here is derived from an EMBL/GenBank/DDBJ whole genome shotgun (WGS) entry which is preliminary data.</text>
</comment>
<evidence type="ECO:0000256" key="1">
    <source>
        <dbReference type="ARBA" id="ARBA00022614"/>
    </source>
</evidence>
<accession>A0A2I0JWF5</accession>
<keyword evidence="1" id="KW-0433">Leucine-rich repeat</keyword>
<dbReference type="PROSITE" id="PS51450">
    <property type="entry name" value="LRR"/>
    <property type="match status" value="2"/>
</dbReference>
<organism evidence="4 5">
    <name type="scientific">Punica granatum</name>
    <name type="common">Pomegranate</name>
    <dbReference type="NCBI Taxonomy" id="22663"/>
    <lineage>
        <taxon>Eukaryota</taxon>
        <taxon>Viridiplantae</taxon>
        <taxon>Streptophyta</taxon>
        <taxon>Embryophyta</taxon>
        <taxon>Tracheophyta</taxon>
        <taxon>Spermatophyta</taxon>
        <taxon>Magnoliopsida</taxon>
        <taxon>eudicotyledons</taxon>
        <taxon>Gunneridae</taxon>
        <taxon>Pentapetalae</taxon>
        <taxon>rosids</taxon>
        <taxon>malvids</taxon>
        <taxon>Myrtales</taxon>
        <taxon>Lythraceae</taxon>
        <taxon>Punica</taxon>
    </lineage>
</organism>
<proteinExistence type="predicted"/>
<dbReference type="InterPro" id="IPR050836">
    <property type="entry name" value="SDS22/Internalin_LRR"/>
</dbReference>
<evidence type="ECO:0000313" key="5">
    <source>
        <dbReference type="Proteomes" id="UP000233551"/>
    </source>
</evidence>
<dbReference type="EMBL" id="PGOL01001136">
    <property type="protein sequence ID" value="PKI60658.1"/>
    <property type="molecule type" value="Genomic_DNA"/>
</dbReference>
<keyword evidence="5" id="KW-1185">Reference proteome</keyword>
<keyword evidence="2" id="KW-0677">Repeat</keyword>
<reference evidence="4 5" key="1">
    <citation type="submission" date="2017-11" db="EMBL/GenBank/DDBJ databases">
        <title>De-novo sequencing of pomegranate (Punica granatum L.) genome.</title>
        <authorList>
            <person name="Akparov Z."/>
            <person name="Amiraslanov A."/>
            <person name="Hajiyeva S."/>
            <person name="Abbasov M."/>
            <person name="Kaur K."/>
            <person name="Hamwieh A."/>
            <person name="Solovyev V."/>
            <person name="Salamov A."/>
            <person name="Braich B."/>
            <person name="Kosarev P."/>
            <person name="Mahmoud A."/>
            <person name="Hajiyev E."/>
            <person name="Babayeva S."/>
            <person name="Izzatullayeva V."/>
            <person name="Mammadov A."/>
            <person name="Mammadov A."/>
            <person name="Sharifova S."/>
            <person name="Ojaghi J."/>
            <person name="Eynullazada K."/>
            <person name="Bayramov B."/>
            <person name="Abdulazimova A."/>
            <person name="Shahmuradov I."/>
        </authorList>
    </citation>
    <scope>NUCLEOTIDE SEQUENCE [LARGE SCALE GENOMIC DNA]</scope>
    <source>
        <strain evidence="5">cv. AG2017</strain>
        <tissue evidence="4">Leaf</tissue>
    </source>
</reference>
<sequence length="837" mass="94190">MGVQEKLMISYEALDAPQKQMFLDIARLVNGEDLRIASYMWHEFSTSHLSGGSEYRHLLSLIKIRDDNELWMHDELRELGRQLLACQCGVTDFQMEIKPQTTWRDYGMFEGVKGKEKVGDLIPRFDDLAPYEDMNTQGMTGVRFLNVEDASINRYDAFPDLRWLQLHRCPQNCKEAILFPKSLVILDVSWSNITESWEGWGQIKMVETLRVLNLTGCNHLITTPNFSGFPDLKLQRLEEIHASYCRSLTKFIPSDSYNVALGSLMSLKTLRLGFSRISELPENFRDLPRLETLDLLQCNMLRKLPVLPSSMTSLRYTCKGMEKPRLFGLDNLKEVLLADTDTEELICREAGSTEPTFRPDGGLPMKERKFFNGFSLDGCPKLRIIEFCLSWVTEIYLPSSPGVPHSLKKVVLSCVNLECVPAFPPTLISLTFQHCWSLKSARLGGLKALEELYLDHSAIIEILDLHELQALVILKLSHCRVEHLEGLKELTSLRSLTISHCDRLSKLPDLSNLEALVELHLDNSAISQISGLSNLQALEILKVSHCRVKHLEGLEELTSLRSLIVFHCDRLSKLPDLSKLKVSDCRALEQLEGLLELTSIRSLTVFHFDRLSKLPDLSKLEPLVELHVDYSVISNIAGLFNLKALEILKVSHCRVEHLEGLEELTSLRSLTVSHCDGLSKLPDLSKLNDLRDLNLDNSVISQISGLSNLQALEILKVSGCRALEHLEGLQELTSLRSLTVSDCDGLSKLPDLSKLNDLRDLNLDNSAISHISGLSNIQALEILKVSGCRALEHLEGLQELTSLRRLIVSHCDGLSKLPDLSKLKRLSVSDIPGGSDD</sequence>
<dbReference type="SUPFAM" id="SSF52047">
    <property type="entry name" value="RNI-like"/>
    <property type="match status" value="1"/>
</dbReference>
<evidence type="ECO:0000259" key="3">
    <source>
        <dbReference type="Pfam" id="PF25019"/>
    </source>
</evidence>
<dbReference type="SMART" id="SM00365">
    <property type="entry name" value="LRR_SD22"/>
    <property type="match status" value="6"/>
</dbReference>
<dbReference type="SUPFAM" id="SSF52058">
    <property type="entry name" value="L domain-like"/>
    <property type="match status" value="2"/>
</dbReference>
<dbReference type="PANTHER" id="PTHR46652">
    <property type="entry name" value="LEUCINE-RICH REPEAT AND IQ DOMAIN-CONTAINING PROTEIN 1-RELATED"/>
    <property type="match status" value="1"/>
</dbReference>
<dbReference type="InterPro" id="IPR032675">
    <property type="entry name" value="LRR_dom_sf"/>
</dbReference>